<dbReference type="Proteomes" id="UP000006346">
    <property type="component" value="Chromosome"/>
</dbReference>
<dbReference type="Pfam" id="PF13561">
    <property type="entry name" value="adh_short_C2"/>
    <property type="match status" value="1"/>
</dbReference>
<evidence type="ECO:0000256" key="1">
    <source>
        <dbReference type="ARBA" id="ARBA00006484"/>
    </source>
</evidence>
<dbReference type="PRINTS" id="PR00080">
    <property type="entry name" value="SDRFAMILY"/>
</dbReference>
<sequence>MSIQRMLDLSGRVAVITGGSIGLGLQMATGLAEAGADVVLAARKLNRCEEAAEKISKNLGVKAFPIACDVSSQESVQNLVAATVREFGKLDIMVNNAGVVWAESAVDHKLKGWNKVMDINLNGCFFCCQEAGKVMIKQNYGKIINLSSVCGFVGAEAETTDALAYMASKGAINVMTKDLAAKWARYNITVNAIAPGYFPTDLTVSGYFTADLTEETRYNEKGNNVLKHIPMRRFGGDEELKGAVVYFASDASSYCTGQILAVDGGYLAI</sequence>
<dbReference type="PRINTS" id="PR00081">
    <property type="entry name" value="GDHRDH"/>
</dbReference>
<keyword evidence="4" id="KW-1185">Reference proteome</keyword>
<evidence type="ECO:0008006" key="5">
    <source>
        <dbReference type="Google" id="ProtNLM"/>
    </source>
</evidence>
<dbReference type="NCBIfam" id="NF006070">
    <property type="entry name" value="PRK08213.1"/>
    <property type="match status" value="1"/>
</dbReference>
<comment type="similarity">
    <text evidence="1">Belongs to the short-chain dehydrogenases/reductases (SDR) family.</text>
</comment>
<dbReference type="PATRIC" id="fig|768706.3.peg.2547"/>
<dbReference type="STRING" id="768706.Desor_2535"/>
<evidence type="ECO:0000256" key="2">
    <source>
        <dbReference type="ARBA" id="ARBA00023002"/>
    </source>
</evidence>
<dbReference type="GO" id="GO:0016616">
    <property type="term" value="F:oxidoreductase activity, acting on the CH-OH group of donors, NAD or NADP as acceptor"/>
    <property type="evidence" value="ECO:0007669"/>
    <property type="project" value="TreeGrafter"/>
</dbReference>
<dbReference type="InterPro" id="IPR002347">
    <property type="entry name" value="SDR_fam"/>
</dbReference>
<gene>
    <name evidence="3" type="ordered locus">Desor_2535</name>
</gene>
<dbReference type="OrthoDB" id="9803333at2"/>
<dbReference type="GO" id="GO:0008206">
    <property type="term" value="P:bile acid metabolic process"/>
    <property type="evidence" value="ECO:0007669"/>
    <property type="project" value="UniProtKB-ARBA"/>
</dbReference>
<dbReference type="eggNOG" id="COG1028">
    <property type="taxonomic scope" value="Bacteria"/>
</dbReference>
<dbReference type="NCBIfam" id="NF005559">
    <property type="entry name" value="PRK07231.1"/>
    <property type="match status" value="1"/>
</dbReference>
<reference evidence="4" key="1">
    <citation type="submission" date="2011-11" db="EMBL/GenBank/DDBJ databases">
        <title>Complete sequence of Desulfosporosinus orientis DSM 765.</title>
        <authorList>
            <person name="Lucas S."/>
            <person name="Han J."/>
            <person name="Lapidus A."/>
            <person name="Cheng J.-F."/>
            <person name="Goodwin L."/>
            <person name="Pitluck S."/>
            <person name="Peters L."/>
            <person name="Ovchinnikova G."/>
            <person name="Teshima H."/>
            <person name="Detter J.C."/>
            <person name="Han C."/>
            <person name="Tapia R."/>
            <person name="Land M."/>
            <person name="Hauser L."/>
            <person name="Kyrpides N."/>
            <person name="Ivanova N."/>
            <person name="Pagani I."/>
            <person name="Pester M."/>
            <person name="Spring S."/>
            <person name="Ollivier B."/>
            <person name="Rattei T."/>
            <person name="Klenk H.-P."/>
            <person name="Wagner M."/>
            <person name="Loy A."/>
            <person name="Woyke T."/>
        </authorList>
    </citation>
    <scope>NUCLEOTIDE SEQUENCE [LARGE SCALE GENOMIC DNA]</scope>
    <source>
        <strain evidence="4">ATCC 19365 / DSM 765 / NCIMB 8382 / VKM B-1628</strain>
    </source>
</reference>
<keyword evidence="2" id="KW-0560">Oxidoreductase</keyword>
<dbReference type="RefSeq" id="WP_014184897.1">
    <property type="nucleotide sequence ID" value="NC_016584.1"/>
</dbReference>
<name>G7WGL2_DESOD</name>
<dbReference type="EMBL" id="CP003108">
    <property type="protein sequence ID" value="AET68089.1"/>
    <property type="molecule type" value="Genomic_DNA"/>
</dbReference>
<protein>
    <recommendedName>
        <fullName evidence="5">Short-chain alcohol dehydrogenase like protein</fullName>
    </recommendedName>
</protein>
<reference evidence="3 4" key="2">
    <citation type="journal article" date="2012" name="J. Bacteriol.">
        <title>Complete genome sequences of Desulfosporosinus orientis DSM765T, Desulfosporosinus youngiae DSM17734T, Desulfosporosinus meridiei DSM13257T, and Desulfosporosinus acidiphilus DSM22704T.</title>
        <authorList>
            <person name="Pester M."/>
            <person name="Brambilla E."/>
            <person name="Alazard D."/>
            <person name="Rattei T."/>
            <person name="Weinmaier T."/>
            <person name="Han J."/>
            <person name="Lucas S."/>
            <person name="Lapidus A."/>
            <person name="Cheng J.F."/>
            <person name="Goodwin L."/>
            <person name="Pitluck S."/>
            <person name="Peters L."/>
            <person name="Ovchinnikova G."/>
            <person name="Teshima H."/>
            <person name="Detter J.C."/>
            <person name="Han C.S."/>
            <person name="Tapia R."/>
            <person name="Land M.L."/>
            <person name="Hauser L."/>
            <person name="Kyrpides N.C."/>
            <person name="Ivanova N.N."/>
            <person name="Pagani I."/>
            <person name="Huntmann M."/>
            <person name="Wei C.L."/>
            <person name="Davenport K.W."/>
            <person name="Daligault H."/>
            <person name="Chain P.S."/>
            <person name="Chen A."/>
            <person name="Mavromatis K."/>
            <person name="Markowitz V."/>
            <person name="Szeto E."/>
            <person name="Mikhailova N."/>
            <person name="Pati A."/>
            <person name="Wagner M."/>
            <person name="Woyke T."/>
            <person name="Ollivier B."/>
            <person name="Klenk H.P."/>
            <person name="Spring S."/>
            <person name="Loy A."/>
        </authorList>
    </citation>
    <scope>NUCLEOTIDE SEQUENCE [LARGE SCALE GENOMIC DNA]</scope>
    <source>
        <strain evidence="4">ATCC 19365 / DSM 765 / NCIMB 8382 / VKM B-1628</strain>
    </source>
</reference>
<proteinExistence type="inferred from homology"/>
<evidence type="ECO:0000313" key="3">
    <source>
        <dbReference type="EMBL" id="AET68089.1"/>
    </source>
</evidence>
<dbReference type="HOGENOM" id="CLU_010194_1_1_9"/>
<dbReference type="SUPFAM" id="SSF51735">
    <property type="entry name" value="NAD(P)-binding Rossmann-fold domains"/>
    <property type="match status" value="1"/>
</dbReference>
<dbReference type="InterPro" id="IPR036291">
    <property type="entry name" value="NAD(P)-bd_dom_sf"/>
</dbReference>
<evidence type="ECO:0000313" key="4">
    <source>
        <dbReference type="Proteomes" id="UP000006346"/>
    </source>
</evidence>
<dbReference type="FunFam" id="3.40.50.720:FF:000084">
    <property type="entry name" value="Short-chain dehydrogenase reductase"/>
    <property type="match status" value="1"/>
</dbReference>
<dbReference type="PANTHER" id="PTHR42760">
    <property type="entry name" value="SHORT-CHAIN DEHYDROGENASES/REDUCTASES FAMILY MEMBER"/>
    <property type="match status" value="1"/>
</dbReference>
<dbReference type="Gene3D" id="3.40.50.720">
    <property type="entry name" value="NAD(P)-binding Rossmann-like Domain"/>
    <property type="match status" value="1"/>
</dbReference>
<organism evidence="3 4">
    <name type="scientific">Desulfosporosinus orientis (strain ATCC 19365 / DSM 765 / NCIMB 8382 / VKM B-1628 / Singapore I)</name>
    <name type="common">Desulfotomaculum orientis</name>
    <dbReference type="NCBI Taxonomy" id="768706"/>
    <lineage>
        <taxon>Bacteria</taxon>
        <taxon>Bacillati</taxon>
        <taxon>Bacillota</taxon>
        <taxon>Clostridia</taxon>
        <taxon>Eubacteriales</taxon>
        <taxon>Desulfitobacteriaceae</taxon>
        <taxon>Desulfosporosinus</taxon>
    </lineage>
</organism>
<dbReference type="KEGG" id="dor:Desor_2535"/>
<accession>G7WGL2</accession>
<dbReference type="AlphaFoldDB" id="G7WGL2"/>